<dbReference type="Proteomes" id="UP001226691">
    <property type="component" value="Unassembled WGS sequence"/>
</dbReference>
<protein>
    <submittedName>
        <fullName evidence="1">Uncharacterized protein</fullName>
    </submittedName>
</protein>
<evidence type="ECO:0000313" key="2">
    <source>
        <dbReference type="Proteomes" id="UP001226691"/>
    </source>
</evidence>
<accession>A0ABU0TQX7</accession>
<comment type="caution">
    <text evidence="1">The sequence shown here is derived from an EMBL/GenBank/DDBJ whole genome shotgun (WGS) entry which is preliminary data.</text>
</comment>
<evidence type="ECO:0000313" key="1">
    <source>
        <dbReference type="EMBL" id="MDQ1122073.1"/>
    </source>
</evidence>
<keyword evidence="2" id="KW-1185">Reference proteome</keyword>
<dbReference type="EMBL" id="JAUTBF010000001">
    <property type="protein sequence ID" value="MDQ1122073.1"/>
    <property type="molecule type" value="Genomic_DNA"/>
</dbReference>
<name>A0ABU0TQX7_MICTR</name>
<organism evidence="1 2">
    <name type="scientific">Microbacterium trichothecenolyticum</name>
    <name type="common">Aureobacterium trichothecenolyticum</name>
    <dbReference type="NCBI Taxonomy" id="69370"/>
    <lineage>
        <taxon>Bacteria</taxon>
        <taxon>Bacillati</taxon>
        <taxon>Actinomycetota</taxon>
        <taxon>Actinomycetes</taxon>
        <taxon>Micrococcales</taxon>
        <taxon>Microbacteriaceae</taxon>
        <taxon>Microbacterium</taxon>
    </lineage>
</organism>
<sequence>MLHQYAHHRDEHVDAVRTRTDAYLEEHPALAERMSSTWWVHHFLLDLAPITPENFGSGHLLALIESEYELASSGSAARFGLYKQAMVALRSVLELGLLYIYWDTDDDAHRAIQNWLRGSEQTPHEREVRKGLARIPGVARYLEHDPRFLDDLQHLSFELGAFVHTRGRAGSIRGLNPTTNFPSFSATAFERWVEMAERVVRGVTALHLMKYPIGLQVTPLSEKFGLNPPAGGFVEPAVRDRFRDYLDPDMRDRLQLQSDDDPAAVAMREQIDAMPDLTEDDWRDHLRAQDQFLIEGMGYEAWRASRSIIRDHLDDAELAAREAYEEELRQWAVQEGCVDGPPQRPI</sequence>
<proteinExistence type="predicted"/>
<dbReference type="RefSeq" id="WP_307480069.1">
    <property type="nucleotide sequence ID" value="NZ_JAUTBF010000001.1"/>
</dbReference>
<gene>
    <name evidence="1" type="ORF">QE412_000646</name>
</gene>
<reference evidence="1 2" key="1">
    <citation type="submission" date="2023-07" db="EMBL/GenBank/DDBJ databases">
        <title>Functional and genomic diversity of the sorghum phyllosphere microbiome.</title>
        <authorList>
            <person name="Shade A."/>
        </authorList>
    </citation>
    <scope>NUCLEOTIDE SEQUENCE [LARGE SCALE GENOMIC DNA]</scope>
    <source>
        <strain evidence="1 2">SORGH_AS_1207</strain>
    </source>
</reference>